<name>A0A9Q0PCJ5_SALPP</name>
<keyword evidence="4" id="KW-0256">Endoplasmic reticulum</keyword>
<evidence type="ECO:0000256" key="7">
    <source>
        <dbReference type="SAM" id="Phobius"/>
    </source>
</evidence>
<keyword evidence="6 7" id="KW-0472">Membrane</keyword>
<accession>A0A9Q0PCJ5</accession>
<comment type="caution">
    <text evidence="8">The sequence shown here is derived from an EMBL/GenBank/DDBJ whole genome shotgun (WGS) entry which is preliminary data.</text>
</comment>
<dbReference type="PANTHER" id="PTHR38354">
    <property type="entry name" value="SIGNAL PEPTIDASE COMPLEX-LIKE PROTEIN DTM1"/>
    <property type="match status" value="1"/>
</dbReference>
<keyword evidence="5 7" id="KW-1133">Transmembrane helix</keyword>
<feature type="transmembrane region" description="Helical" evidence="7">
    <location>
        <begin position="7"/>
        <end position="26"/>
    </location>
</feature>
<evidence type="ECO:0000256" key="1">
    <source>
        <dbReference type="ARBA" id="ARBA00004477"/>
    </source>
</evidence>
<keyword evidence="9" id="KW-1185">Reference proteome</keyword>
<dbReference type="GO" id="GO:0006465">
    <property type="term" value="P:signal peptide processing"/>
    <property type="evidence" value="ECO:0007669"/>
    <property type="project" value="InterPro"/>
</dbReference>
<dbReference type="GO" id="GO:0005787">
    <property type="term" value="C:signal peptidase complex"/>
    <property type="evidence" value="ECO:0007669"/>
    <property type="project" value="InterPro"/>
</dbReference>
<dbReference type="AlphaFoldDB" id="A0A9Q0PCJ5"/>
<reference evidence="8" key="1">
    <citation type="submission" date="2022-11" db="EMBL/GenBank/DDBJ databases">
        <authorList>
            <person name="Hyden B.L."/>
            <person name="Feng K."/>
            <person name="Yates T."/>
            <person name="Jawdy S."/>
            <person name="Smart L.B."/>
            <person name="Muchero W."/>
        </authorList>
    </citation>
    <scope>NUCLEOTIDE SEQUENCE</scope>
    <source>
        <tissue evidence="8">Shoot tip</tissue>
    </source>
</reference>
<dbReference type="EMBL" id="JAPFFK010000019">
    <property type="protein sequence ID" value="KAJ6685566.1"/>
    <property type="molecule type" value="Genomic_DNA"/>
</dbReference>
<sequence length="128" mass="14093">MANDAALRTSLVWLAVVMVVVGVWTLSFKKVIVTYALGVLGIAGVLLPDWDYFERDYSRWFSPVSEHDMPALAQRSGFRLASFPVIGIGFLLSDLLATPLFMAMLCTSGGCSYQSEGLWNEFTQGFEG</sequence>
<keyword evidence="3 7" id="KW-0812">Transmembrane</keyword>
<reference evidence="8" key="2">
    <citation type="journal article" date="2023" name="Int. J. Mol. Sci.">
        <title>De Novo Assembly and Annotation of 11 Diverse Shrub Willow (Salix) Genomes Reveals Novel Gene Organization in Sex-Linked Regions.</title>
        <authorList>
            <person name="Hyden B."/>
            <person name="Feng K."/>
            <person name="Yates T.B."/>
            <person name="Jawdy S."/>
            <person name="Cereghino C."/>
            <person name="Smart L.B."/>
            <person name="Muchero W."/>
        </authorList>
    </citation>
    <scope>NUCLEOTIDE SEQUENCE</scope>
    <source>
        <tissue evidence="8">Shoot tip</tissue>
    </source>
</reference>
<evidence type="ECO:0000256" key="4">
    <source>
        <dbReference type="ARBA" id="ARBA00022824"/>
    </source>
</evidence>
<feature type="transmembrane region" description="Helical" evidence="7">
    <location>
        <begin position="83"/>
        <end position="105"/>
    </location>
</feature>
<comment type="subcellular location">
    <subcellularLocation>
        <location evidence="1">Endoplasmic reticulum membrane</location>
        <topology evidence="1">Multi-pass membrane protein</topology>
    </subcellularLocation>
</comment>
<dbReference type="OrthoDB" id="1861824at2759"/>
<dbReference type="Pfam" id="PF06645">
    <property type="entry name" value="SPC12"/>
    <property type="match status" value="1"/>
</dbReference>
<dbReference type="PANTHER" id="PTHR38354:SF2">
    <property type="entry name" value="SIGNAL PEPTIDASE COMPLEX-LIKE PROTEIN DTM1"/>
    <property type="match status" value="1"/>
</dbReference>
<evidence type="ECO:0000313" key="9">
    <source>
        <dbReference type="Proteomes" id="UP001151532"/>
    </source>
</evidence>
<feature type="transmembrane region" description="Helical" evidence="7">
    <location>
        <begin position="32"/>
        <end position="50"/>
    </location>
</feature>
<organism evidence="8 9">
    <name type="scientific">Salix purpurea</name>
    <name type="common">Purple osier willow</name>
    <dbReference type="NCBI Taxonomy" id="77065"/>
    <lineage>
        <taxon>Eukaryota</taxon>
        <taxon>Viridiplantae</taxon>
        <taxon>Streptophyta</taxon>
        <taxon>Embryophyta</taxon>
        <taxon>Tracheophyta</taxon>
        <taxon>Spermatophyta</taxon>
        <taxon>Magnoliopsida</taxon>
        <taxon>eudicotyledons</taxon>
        <taxon>Gunneridae</taxon>
        <taxon>Pentapetalae</taxon>
        <taxon>rosids</taxon>
        <taxon>fabids</taxon>
        <taxon>Malpighiales</taxon>
        <taxon>Salicaceae</taxon>
        <taxon>Saliceae</taxon>
        <taxon>Salix</taxon>
    </lineage>
</organism>
<proteinExistence type="inferred from homology"/>
<dbReference type="InterPro" id="IPR039955">
    <property type="entry name" value="DTM1"/>
</dbReference>
<evidence type="ECO:0000256" key="6">
    <source>
        <dbReference type="ARBA" id="ARBA00023136"/>
    </source>
</evidence>
<protein>
    <submittedName>
        <fullName evidence="8">SIGNAL PEPTIDASE COMPLEX-LIKE PROTEIN DTM1</fullName>
    </submittedName>
</protein>
<dbReference type="Proteomes" id="UP001151532">
    <property type="component" value="Chromosome 2"/>
</dbReference>
<comment type="similarity">
    <text evidence="2">Belongs to the SPCS1 family.</text>
</comment>
<evidence type="ECO:0000313" key="8">
    <source>
        <dbReference type="EMBL" id="KAJ6685566.1"/>
    </source>
</evidence>
<gene>
    <name evidence="8" type="ORF">OIU79_015568</name>
</gene>
<evidence type="ECO:0000256" key="3">
    <source>
        <dbReference type="ARBA" id="ARBA00022692"/>
    </source>
</evidence>
<evidence type="ECO:0000256" key="5">
    <source>
        <dbReference type="ARBA" id="ARBA00022989"/>
    </source>
</evidence>
<dbReference type="GO" id="GO:0048658">
    <property type="term" value="P:anther wall tapetum development"/>
    <property type="evidence" value="ECO:0007669"/>
    <property type="project" value="InterPro"/>
</dbReference>
<evidence type="ECO:0000256" key="2">
    <source>
        <dbReference type="ARBA" id="ARBA00005245"/>
    </source>
</evidence>
<dbReference type="InterPro" id="IPR009542">
    <property type="entry name" value="Spc1/SPCS1"/>
</dbReference>